<gene>
    <name evidence="2" type="ORF">SAMN05661086_01199</name>
</gene>
<dbReference type="GO" id="GO:0005524">
    <property type="term" value="F:ATP binding"/>
    <property type="evidence" value="ECO:0007669"/>
    <property type="project" value="InterPro"/>
</dbReference>
<name>A0A1I6IWS7_9FIRM</name>
<evidence type="ECO:0000259" key="1">
    <source>
        <dbReference type="Pfam" id="PF13304"/>
    </source>
</evidence>
<dbReference type="InterPro" id="IPR027417">
    <property type="entry name" value="P-loop_NTPase"/>
</dbReference>
<dbReference type="Gene3D" id="3.40.50.300">
    <property type="entry name" value="P-loop containing nucleotide triphosphate hydrolases"/>
    <property type="match status" value="1"/>
</dbReference>
<dbReference type="InterPro" id="IPR003959">
    <property type="entry name" value="ATPase_AAA_core"/>
</dbReference>
<dbReference type="PANTHER" id="PTHR43581:SF4">
    <property type="entry name" value="ATP_GTP PHOSPHATASE"/>
    <property type="match status" value="1"/>
</dbReference>
<dbReference type="PANTHER" id="PTHR43581">
    <property type="entry name" value="ATP/GTP PHOSPHATASE"/>
    <property type="match status" value="1"/>
</dbReference>
<dbReference type="EMBL" id="FOYZ01000004">
    <property type="protein sequence ID" value="SFR71192.1"/>
    <property type="molecule type" value="Genomic_DNA"/>
</dbReference>
<dbReference type="Pfam" id="PF13304">
    <property type="entry name" value="AAA_21"/>
    <property type="match status" value="1"/>
</dbReference>
<organism evidence="2 3">
    <name type="scientific">Anaeromicropila populeti</name>
    <dbReference type="NCBI Taxonomy" id="37658"/>
    <lineage>
        <taxon>Bacteria</taxon>
        <taxon>Bacillati</taxon>
        <taxon>Bacillota</taxon>
        <taxon>Clostridia</taxon>
        <taxon>Lachnospirales</taxon>
        <taxon>Lachnospiraceae</taxon>
        <taxon>Anaeromicropila</taxon>
    </lineage>
</organism>
<evidence type="ECO:0000313" key="2">
    <source>
        <dbReference type="EMBL" id="SFR71192.1"/>
    </source>
</evidence>
<dbReference type="InterPro" id="IPR051396">
    <property type="entry name" value="Bact_Antivir_Def_Nuclease"/>
</dbReference>
<reference evidence="2 3" key="1">
    <citation type="submission" date="2016-10" db="EMBL/GenBank/DDBJ databases">
        <authorList>
            <person name="de Groot N.N."/>
        </authorList>
    </citation>
    <scope>NUCLEOTIDE SEQUENCE [LARGE SCALE GENOMIC DNA]</scope>
    <source>
        <strain evidence="2 3">743A</strain>
    </source>
</reference>
<accession>A0A1I6IWS7</accession>
<dbReference type="GO" id="GO:0016887">
    <property type="term" value="F:ATP hydrolysis activity"/>
    <property type="evidence" value="ECO:0007669"/>
    <property type="project" value="InterPro"/>
</dbReference>
<dbReference type="SUPFAM" id="SSF52540">
    <property type="entry name" value="P-loop containing nucleoside triphosphate hydrolases"/>
    <property type="match status" value="1"/>
</dbReference>
<dbReference type="AlphaFoldDB" id="A0A1I6IWS7"/>
<dbReference type="Proteomes" id="UP000199659">
    <property type="component" value="Unassembled WGS sequence"/>
</dbReference>
<feature type="domain" description="ATPase AAA-type core" evidence="1">
    <location>
        <begin position="24"/>
        <end position="320"/>
    </location>
</feature>
<dbReference type="OrthoDB" id="9801813at2"/>
<dbReference type="RefSeq" id="WP_092559793.1">
    <property type="nucleotide sequence ID" value="NZ_FOYZ01000004.1"/>
</dbReference>
<dbReference type="STRING" id="37658.SAMN05661086_01199"/>
<proteinExistence type="predicted"/>
<protein>
    <submittedName>
        <fullName evidence="2">ATPase/GTPase, AAA15 family</fullName>
    </submittedName>
</protein>
<keyword evidence="3" id="KW-1185">Reference proteome</keyword>
<sequence length="368" mass="41737">MISEIYIENFRGVKNLKLNDLGKINIIAGANNTGKTSILEVIQSLKAPNDLKNWRIIGRREENSPRIVTTIYDTMKSLFPINIEAVGERIKYSGINNGEAFEVEISGQISDTIVTEKQLDFAGGLIYSAKLDIDDQETNNEFETTVMEIQYKINGNKCGKDTVYGMQRGLRMTSVRNRKTIVENIVYISPTQHAQNVVFLNSLFTEPDLYEQFVEIMRQFDPYFISINSIEEENSYGRKFVILSKNHKEGLLLNAYGDGMKKAMLLLSAVIRAKDGILLLDEFETAIHISAMKDVFSWIIDTAVKLNVQIFMTSHSIEAIESVLKCCPVLQTNIRMITLVKVEDEVKVRNVNGEKAVQLLDEYGLELR</sequence>
<evidence type="ECO:0000313" key="3">
    <source>
        <dbReference type="Proteomes" id="UP000199659"/>
    </source>
</evidence>